<organism evidence="1 2">
    <name type="scientific">Penicillium cinerascens</name>
    <dbReference type="NCBI Taxonomy" id="70096"/>
    <lineage>
        <taxon>Eukaryota</taxon>
        <taxon>Fungi</taxon>
        <taxon>Dikarya</taxon>
        <taxon>Ascomycota</taxon>
        <taxon>Pezizomycotina</taxon>
        <taxon>Eurotiomycetes</taxon>
        <taxon>Eurotiomycetidae</taxon>
        <taxon>Eurotiales</taxon>
        <taxon>Aspergillaceae</taxon>
        <taxon>Penicillium</taxon>
    </lineage>
</organism>
<evidence type="ECO:0000313" key="2">
    <source>
        <dbReference type="Proteomes" id="UP001150904"/>
    </source>
</evidence>
<reference evidence="1" key="2">
    <citation type="journal article" date="2023" name="IMA Fungus">
        <title>Comparative genomic study of the Penicillium genus elucidates a diverse pangenome and 15 lateral gene transfer events.</title>
        <authorList>
            <person name="Petersen C."/>
            <person name="Sorensen T."/>
            <person name="Nielsen M.R."/>
            <person name="Sondergaard T.E."/>
            <person name="Sorensen J.L."/>
            <person name="Fitzpatrick D.A."/>
            <person name="Frisvad J.C."/>
            <person name="Nielsen K.L."/>
        </authorList>
    </citation>
    <scope>NUCLEOTIDE SEQUENCE</scope>
    <source>
        <strain evidence="1">IBT 15544</strain>
    </source>
</reference>
<dbReference type="OrthoDB" id="4579491at2759"/>
<proteinExistence type="predicted"/>
<dbReference type="RefSeq" id="XP_058307109.1">
    <property type="nucleotide sequence ID" value="XM_058454860.1"/>
</dbReference>
<keyword evidence="2" id="KW-1185">Reference proteome</keyword>
<sequence length="453" mass="51733">MRLPLGRTLKARGPLFSHVSSPFFWTPISRSQSTKPLDSKFTSVEVKCSVHASVYTSTYQRTPVIMPDSPAIVRIPWEGVEGHPNDTPDVQTQLQGLPRDTPYLRIDDDAPSGDEWDLLGSHFTAVENLELDSGFNEDLNDEIPLHWPLQRLQLSSAVSEVIQTPFILEGRVLHLTLLLTCGLRFVGPTSDELVKQHQEDIKRGDKEAEHIKVHEGTPEERKIEIRYLPTLVAEYMNEHYCDPDAKKDSKNEPPTGPTNMETLEIFENDAIDTFCRMTLALPHIVSNLQTLKIRSTSGLDFHYLTEEHFQDFLPTLDNLKTFNLTVGEVFEDPSYLPTFYKVLPPNLSTLYFRGPASLCRSEHWADWLKSFESETFLPHLRQLAFVLDLHHKAKSSESWGNKAERAPDEVLRQAREACDHLCDIARKRGINIVDMPAEHENQSNLFEPVDSRW</sequence>
<dbReference type="AlphaFoldDB" id="A0A9W9JMB3"/>
<name>A0A9W9JMB3_9EURO</name>
<evidence type="ECO:0000313" key="1">
    <source>
        <dbReference type="EMBL" id="KAJ5198681.1"/>
    </source>
</evidence>
<gene>
    <name evidence="1" type="ORF">N7498_007798</name>
</gene>
<accession>A0A9W9JMB3</accession>
<dbReference type="EMBL" id="JAPQKR010000014">
    <property type="protein sequence ID" value="KAJ5198681.1"/>
    <property type="molecule type" value="Genomic_DNA"/>
</dbReference>
<comment type="caution">
    <text evidence="1">The sequence shown here is derived from an EMBL/GenBank/DDBJ whole genome shotgun (WGS) entry which is preliminary data.</text>
</comment>
<protein>
    <submittedName>
        <fullName evidence="1">Uncharacterized protein</fullName>
    </submittedName>
</protein>
<dbReference type="GeneID" id="83182161"/>
<reference evidence="1" key="1">
    <citation type="submission" date="2022-12" db="EMBL/GenBank/DDBJ databases">
        <authorList>
            <person name="Petersen C."/>
        </authorList>
    </citation>
    <scope>NUCLEOTIDE SEQUENCE</scope>
    <source>
        <strain evidence="1">IBT 15544</strain>
    </source>
</reference>
<dbReference type="Proteomes" id="UP001150904">
    <property type="component" value="Unassembled WGS sequence"/>
</dbReference>